<feature type="domain" description="Rhodanese" evidence="4">
    <location>
        <begin position="94"/>
        <end position="148"/>
    </location>
</feature>
<keyword evidence="2" id="KW-0677">Repeat</keyword>
<evidence type="ECO:0000256" key="3">
    <source>
        <dbReference type="SAM" id="MobiDB-lite"/>
    </source>
</evidence>
<dbReference type="GO" id="GO:0004792">
    <property type="term" value="F:thiosulfate-cyanide sulfurtransferase activity"/>
    <property type="evidence" value="ECO:0007669"/>
    <property type="project" value="TreeGrafter"/>
</dbReference>
<dbReference type="OrthoDB" id="331165at2759"/>
<dbReference type="AlphaFoldDB" id="A0A6P6S0M9"/>
<reference evidence="6" key="1">
    <citation type="submission" date="2025-08" db="UniProtKB">
        <authorList>
            <consortium name="RefSeq"/>
        </authorList>
    </citation>
    <scope>IDENTIFICATION</scope>
</reference>
<proteinExistence type="predicted"/>
<organism evidence="5 6">
    <name type="scientific">Cyclospora cayetanensis</name>
    <dbReference type="NCBI Taxonomy" id="88456"/>
    <lineage>
        <taxon>Eukaryota</taxon>
        <taxon>Sar</taxon>
        <taxon>Alveolata</taxon>
        <taxon>Apicomplexa</taxon>
        <taxon>Conoidasida</taxon>
        <taxon>Coccidia</taxon>
        <taxon>Eucoccidiorida</taxon>
        <taxon>Eimeriorina</taxon>
        <taxon>Eimeriidae</taxon>
        <taxon>Cyclospora</taxon>
    </lineage>
</organism>
<dbReference type="RefSeq" id="XP_026193177.1">
    <property type="nucleotide sequence ID" value="XM_026337392.1"/>
</dbReference>
<evidence type="ECO:0000256" key="1">
    <source>
        <dbReference type="ARBA" id="ARBA00022679"/>
    </source>
</evidence>
<evidence type="ECO:0000313" key="5">
    <source>
        <dbReference type="Proteomes" id="UP000515125"/>
    </source>
</evidence>
<protein>
    <submittedName>
        <fullName evidence="6">3-mercaptopyruvate sulfurtransferase</fullName>
    </submittedName>
</protein>
<evidence type="ECO:0000259" key="4">
    <source>
        <dbReference type="PROSITE" id="PS50206"/>
    </source>
</evidence>
<keyword evidence="5" id="KW-1185">Reference proteome</keyword>
<name>A0A6P6S0M9_9EIME</name>
<dbReference type="PROSITE" id="PS50206">
    <property type="entry name" value="RHODANESE_3"/>
    <property type="match status" value="1"/>
</dbReference>
<feature type="region of interest" description="Disordered" evidence="3">
    <location>
        <begin position="222"/>
        <end position="264"/>
    </location>
</feature>
<sequence>MLRWGGWSSRILNGGLKAWIASAKPLDRQPLTTDTLLPLPEGGSETASNASVDAAASSGHSHLHSTYEDVLQSLDELAASIEACTKQSTGTSSSTRTVLLVDARSHERFWGLSPEPREGLFGGHIPSSVNLFFVEVLQPHAFFPSNTDSTTSSGPTTYLCPFETSAKAPPFGYATLKTGAPLLLALAPLLLRANVGGIGYPEALLSVYDGSWTEWAERRLTEGHQEGSGSSSSLPTLIVPPPTQQQQDALRSVIQARQRAPSSR</sequence>
<feature type="region of interest" description="Disordered" evidence="3">
    <location>
        <begin position="30"/>
        <end position="55"/>
    </location>
</feature>
<dbReference type="GO" id="GO:0005739">
    <property type="term" value="C:mitochondrion"/>
    <property type="evidence" value="ECO:0007669"/>
    <property type="project" value="TreeGrafter"/>
</dbReference>
<dbReference type="SUPFAM" id="SSF52821">
    <property type="entry name" value="Rhodanese/Cell cycle control phosphatase"/>
    <property type="match status" value="2"/>
</dbReference>
<evidence type="ECO:0000313" key="6">
    <source>
        <dbReference type="RefSeq" id="XP_026193177.1"/>
    </source>
</evidence>
<dbReference type="InterPro" id="IPR036873">
    <property type="entry name" value="Rhodanese-like_dom_sf"/>
</dbReference>
<dbReference type="Gene3D" id="3.40.250.10">
    <property type="entry name" value="Rhodanese-like domain"/>
    <property type="match status" value="1"/>
</dbReference>
<dbReference type="PANTHER" id="PTHR11364">
    <property type="entry name" value="THIOSULFATE SULFERTANSFERASE"/>
    <property type="match status" value="1"/>
</dbReference>
<gene>
    <name evidence="6" type="primary">LOC34623132</name>
</gene>
<accession>A0A6P6S0M9</accession>
<dbReference type="InterPro" id="IPR001763">
    <property type="entry name" value="Rhodanese-like_dom"/>
</dbReference>
<keyword evidence="1" id="KW-0808">Transferase</keyword>
<dbReference type="PANTHER" id="PTHR11364:SF27">
    <property type="entry name" value="SULFURTRANSFERASE"/>
    <property type="match status" value="1"/>
</dbReference>
<evidence type="ECO:0000256" key="2">
    <source>
        <dbReference type="ARBA" id="ARBA00022737"/>
    </source>
</evidence>
<feature type="compositionally biased region" description="Low complexity" evidence="3">
    <location>
        <begin position="30"/>
        <end position="40"/>
    </location>
</feature>
<dbReference type="InterPro" id="IPR045078">
    <property type="entry name" value="TST/MPST-like"/>
</dbReference>
<dbReference type="SMART" id="SM00450">
    <property type="entry name" value="RHOD"/>
    <property type="match status" value="1"/>
</dbReference>
<dbReference type="Proteomes" id="UP000515125">
    <property type="component" value="Unplaced"/>
</dbReference>
<dbReference type="GeneID" id="34623132"/>